<gene>
    <name evidence="2" type="ORF">EJC51_36395</name>
</gene>
<evidence type="ECO:0000313" key="3">
    <source>
        <dbReference type="Proteomes" id="UP000280197"/>
    </source>
</evidence>
<dbReference type="EMBL" id="CP034463">
    <property type="protein sequence ID" value="AZP21075.1"/>
    <property type="molecule type" value="Genomic_DNA"/>
</dbReference>
<name>A0A3S9I9R2_9ACTN</name>
<evidence type="ECO:0000313" key="2">
    <source>
        <dbReference type="EMBL" id="AZP21075.1"/>
    </source>
</evidence>
<dbReference type="RefSeq" id="WP_126274931.1">
    <property type="nucleotide sequence ID" value="NZ_CP034463.1"/>
</dbReference>
<reference evidence="2 3" key="1">
    <citation type="submission" date="2018-12" db="EMBL/GenBank/DDBJ databases">
        <authorList>
            <person name="Li K."/>
        </authorList>
    </citation>
    <scope>NUCLEOTIDE SEQUENCE [LARGE SCALE GENOMIC DNA]</scope>
    <source>
        <strain evidence="3">CR22</strain>
    </source>
</reference>
<feature type="chain" id="PRO_5019559649" evidence="1">
    <location>
        <begin position="27"/>
        <end position="217"/>
    </location>
</feature>
<proteinExistence type="predicted"/>
<organism evidence="2 3">
    <name type="scientific">Streptomyces aquilus</name>
    <dbReference type="NCBI Taxonomy" id="2548456"/>
    <lineage>
        <taxon>Bacteria</taxon>
        <taxon>Bacillati</taxon>
        <taxon>Actinomycetota</taxon>
        <taxon>Actinomycetes</taxon>
        <taxon>Kitasatosporales</taxon>
        <taxon>Streptomycetaceae</taxon>
        <taxon>Streptomyces</taxon>
    </lineage>
</organism>
<keyword evidence="3" id="KW-1185">Reference proteome</keyword>
<accession>A0A3S9I9R2</accession>
<evidence type="ECO:0000256" key="1">
    <source>
        <dbReference type="SAM" id="SignalP"/>
    </source>
</evidence>
<dbReference type="KEGG" id="saqu:EJC51_36395"/>
<sequence>MRTRSLLTFTAAVAAFALSGVSPASAADNVLTTGSAGGDAVATNATVTASLASGTTATLYSSATGTTGITCTTSQFTATVDSNPAAPGTASETLTGHTFSNCTSNNVGVLGVTSVTVNNLAYTTTVASDGTVAVTPGTAGPIQTTVVLRTLLGSVTCVYQATNGSLSGAADNADNSIKFTNQQFTRTSGSSLCPGSGFWTAKYAPVATSDGAAVFVN</sequence>
<dbReference type="Proteomes" id="UP000280197">
    <property type="component" value="Chromosome"/>
</dbReference>
<dbReference type="AlphaFoldDB" id="A0A3S9I9R2"/>
<keyword evidence="1" id="KW-0732">Signal</keyword>
<feature type="signal peptide" evidence="1">
    <location>
        <begin position="1"/>
        <end position="26"/>
    </location>
</feature>
<protein>
    <submittedName>
        <fullName evidence="2">Tat pathway signal sequence domain protein</fullName>
    </submittedName>
</protein>